<reference evidence="3" key="4">
    <citation type="submission" date="2024-02" db="EMBL/GenBank/DDBJ databases">
        <title>Comparative genomics of Cryptococcus and Kwoniella reveals pathogenesis evolution and contrasting modes of karyotype evolution via chromosome fusion or intercentromeric recombination.</title>
        <authorList>
            <person name="Coelho M.A."/>
            <person name="David-Palma M."/>
            <person name="Shea T."/>
            <person name="Bowers K."/>
            <person name="McGinley-Smith S."/>
            <person name="Mohammad A.W."/>
            <person name="Gnirke A."/>
            <person name="Yurkov A.M."/>
            <person name="Nowrousian M."/>
            <person name="Sun S."/>
            <person name="Cuomo C.A."/>
            <person name="Heitman J."/>
        </authorList>
    </citation>
    <scope>NUCLEOTIDE SEQUENCE</scope>
    <source>
        <strain evidence="3">CBS 10737</strain>
    </source>
</reference>
<sequence length="273" mass="30349">MRKGPGLSALSRHSAYNSSYSTLSTSISKTQLESLQTSLESFRDILIEFSIKHKKDIKNDPAFRFQFQKMCSALNIDPLIASSSSSSSSSNSRSIGGKDGFWGLLGIDEFEYELAVQLVDISISTRNSNGGLIKIKDLIKRIENLRNGGKSNSNLTNKISEQDIIRSLKLLEPLKSGYKLNIIGGIKYIRTIPNELNTDQSILLNIAITTGGKLNKREIKLQTNWSDDRIELGLNDCVMEQGLGWVDEQSNDIYYGGEIKGDVWIIAATTFEE</sequence>
<dbReference type="AlphaFoldDB" id="A0A1B9HZ47"/>
<dbReference type="STRING" id="1296096.A0A1B9HZ47"/>
<dbReference type="InterPro" id="IPR036388">
    <property type="entry name" value="WH-like_DNA-bd_sf"/>
</dbReference>
<evidence type="ECO:0000313" key="2">
    <source>
        <dbReference type="EMBL" id="OCF48563.1"/>
    </source>
</evidence>
<evidence type="ECO:0000256" key="1">
    <source>
        <dbReference type="ARBA" id="ARBA00009834"/>
    </source>
</evidence>
<evidence type="ECO:0000313" key="3">
    <source>
        <dbReference type="EMBL" id="WWC73148.1"/>
    </source>
</evidence>
<dbReference type="GO" id="GO:0043328">
    <property type="term" value="P:protein transport to vacuole involved in ubiquitin-dependent protein catabolic process via the multivesicular body sorting pathway"/>
    <property type="evidence" value="ECO:0007669"/>
    <property type="project" value="TreeGrafter"/>
</dbReference>
<dbReference type="Proteomes" id="UP000094020">
    <property type="component" value="Chromosome 10"/>
</dbReference>
<dbReference type="Gene3D" id="6.10.140.180">
    <property type="match status" value="1"/>
</dbReference>
<dbReference type="SUPFAM" id="SSF46785">
    <property type="entry name" value="Winged helix' DNA-binding domain"/>
    <property type="match status" value="1"/>
</dbReference>
<dbReference type="EMBL" id="CP144528">
    <property type="protein sequence ID" value="WWC73148.1"/>
    <property type="molecule type" value="Genomic_DNA"/>
</dbReference>
<accession>A0A1B9HZ47</accession>
<reference evidence="3" key="2">
    <citation type="submission" date="2013-07" db="EMBL/GenBank/DDBJ databases">
        <authorList>
            <consortium name="The Broad Institute Genome Sequencing Platform"/>
            <person name="Cuomo C."/>
            <person name="Litvintseva A."/>
            <person name="Chen Y."/>
            <person name="Heitman J."/>
            <person name="Sun S."/>
            <person name="Springer D."/>
            <person name="Dromer F."/>
            <person name="Young S.K."/>
            <person name="Zeng Q."/>
            <person name="Gargeya S."/>
            <person name="Fitzgerald M."/>
            <person name="Abouelleil A."/>
            <person name="Alvarado L."/>
            <person name="Berlin A.M."/>
            <person name="Chapman S.B."/>
            <person name="Dewar J."/>
            <person name="Goldberg J."/>
            <person name="Griggs A."/>
            <person name="Gujja S."/>
            <person name="Hansen M."/>
            <person name="Howarth C."/>
            <person name="Imamovic A."/>
            <person name="Larimer J."/>
            <person name="McCowan C."/>
            <person name="Murphy C."/>
            <person name="Pearson M."/>
            <person name="Priest M."/>
            <person name="Roberts A."/>
            <person name="Saif S."/>
            <person name="Shea T."/>
            <person name="Sykes S."/>
            <person name="Wortman J."/>
            <person name="Nusbaum C."/>
            <person name="Birren B."/>
        </authorList>
    </citation>
    <scope>NUCLEOTIDE SEQUENCE</scope>
    <source>
        <strain evidence="3">CBS 10737</strain>
    </source>
</reference>
<dbReference type="InterPro" id="IPR040608">
    <property type="entry name" value="Snf8/Vps36"/>
</dbReference>
<reference evidence="2" key="3">
    <citation type="submission" date="2016-07" db="EMBL/GenBank/DDBJ databases">
        <title>Evolution of pathogenesis and genome organization in the Tremellales.</title>
        <authorList>
            <person name="Cuomo C."/>
            <person name="Litvintseva A."/>
            <person name="Heitman J."/>
            <person name="Chen Y."/>
            <person name="Sun S."/>
            <person name="Springer D."/>
            <person name="Dromer F."/>
            <person name="Young S."/>
            <person name="Zeng Q."/>
            <person name="Chapman S."/>
            <person name="Gujja S."/>
            <person name="Saif S."/>
            <person name="Birren B."/>
        </authorList>
    </citation>
    <scope>NUCLEOTIDE SEQUENCE</scope>
    <source>
        <strain evidence="2">CBS 10737</strain>
    </source>
</reference>
<protein>
    <recommendedName>
        <fullName evidence="5">ESCRT-II complex subunit VPS22</fullName>
    </recommendedName>
</protein>
<dbReference type="PANTHER" id="PTHR12806">
    <property type="entry name" value="EAP30 SUBUNIT OF ELL COMPLEX"/>
    <property type="match status" value="1"/>
</dbReference>
<gene>
    <name evidence="2" type="ORF">I206_05342</name>
    <name evidence="3" type="ORF">I206_107114</name>
</gene>
<reference evidence="2" key="1">
    <citation type="submission" date="2013-07" db="EMBL/GenBank/DDBJ databases">
        <title>The Genome Sequence of Cryptococcus pinus CBS10737.</title>
        <authorList>
            <consortium name="The Broad Institute Genome Sequencing Platform"/>
            <person name="Cuomo C."/>
            <person name="Litvintseva A."/>
            <person name="Chen Y."/>
            <person name="Heitman J."/>
            <person name="Sun S."/>
            <person name="Springer D."/>
            <person name="Dromer F."/>
            <person name="Young S.K."/>
            <person name="Zeng Q."/>
            <person name="Gargeya S."/>
            <person name="Fitzgerald M."/>
            <person name="Abouelleil A."/>
            <person name="Alvarado L."/>
            <person name="Berlin A.M."/>
            <person name="Chapman S.B."/>
            <person name="Dewar J."/>
            <person name="Goldberg J."/>
            <person name="Griggs A."/>
            <person name="Gujja S."/>
            <person name="Hansen M."/>
            <person name="Howarth C."/>
            <person name="Imamovic A."/>
            <person name="Larimer J."/>
            <person name="McCowan C."/>
            <person name="Murphy C."/>
            <person name="Pearson M."/>
            <person name="Priest M."/>
            <person name="Roberts A."/>
            <person name="Saif S."/>
            <person name="Shea T."/>
            <person name="Sykes S."/>
            <person name="Wortman J."/>
            <person name="Nusbaum C."/>
            <person name="Birren B."/>
        </authorList>
    </citation>
    <scope>NUCLEOTIDE SEQUENCE [LARGE SCALE GENOMIC DNA]</scope>
    <source>
        <strain evidence="2">CBS 10737</strain>
    </source>
</reference>
<dbReference type="EMBL" id="KI894013">
    <property type="protein sequence ID" value="OCF48563.1"/>
    <property type="molecule type" value="Genomic_DNA"/>
</dbReference>
<dbReference type="PANTHER" id="PTHR12806:SF0">
    <property type="entry name" value="VACUOLAR-SORTING PROTEIN SNF8"/>
    <property type="match status" value="1"/>
</dbReference>
<proteinExistence type="inferred from homology"/>
<name>A0A1B9HZ47_9TREE</name>
<dbReference type="RefSeq" id="XP_019009782.1">
    <property type="nucleotide sequence ID" value="XM_019157064.1"/>
</dbReference>
<dbReference type="Pfam" id="PF04157">
    <property type="entry name" value="EAP30"/>
    <property type="match status" value="1"/>
</dbReference>
<keyword evidence="4" id="KW-1185">Reference proteome</keyword>
<comment type="similarity">
    <text evidence="1">Belongs to the SNF8 family.</text>
</comment>
<dbReference type="GeneID" id="30173711"/>
<evidence type="ECO:0008006" key="5">
    <source>
        <dbReference type="Google" id="ProtNLM"/>
    </source>
</evidence>
<dbReference type="InterPro" id="IPR016689">
    <property type="entry name" value="ESCRT-2_cplx_Snf8"/>
</dbReference>
<dbReference type="Gene3D" id="1.10.10.10">
    <property type="entry name" value="Winged helix-like DNA-binding domain superfamily/Winged helix DNA-binding domain"/>
    <property type="match status" value="2"/>
</dbReference>
<dbReference type="InterPro" id="IPR036390">
    <property type="entry name" value="WH_DNA-bd_sf"/>
</dbReference>
<dbReference type="KEGG" id="kpin:30173711"/>
<dbReference type="GO" id="GO:0000814">
    <property type="term" value="C:ESCRT II complex"/>
    <property type="evidence" value="ECO:0007669"/>
    <property type="project" value="InterPro"/>
</dbReference>
<dbReference type="OrthoDB" id="283883at2759"/>
<evidence type="ECO:0000313" key="4">
    <source>
        <dbReference type="Proteomes" id="UP000094020"/>
    </source>
</evidence>
<organism evidence="2">
    <name type="scientific">Kwoniella pini CBS 10737</name>
    <dbReference type="NCBI Taxonomy" id="1296096"/>
    <lineage>
        <taxon>Eukaryota</taxon>
        <taxon>Fungi</taxon>
        <taxon>Dikarya</taxon>
        <taxon>Basidiomycota</taxon>
        <taxon>Agaricomycotina</taxon>
        <taxon>Tremellomycetes</taxon>
        <taxon>Tremellales</taxon>
        <taxon>Cryptococcaceae</taxon>
        <taxon>Kwoniella</taxon>
    </lineage>
</organism>